<name>A0A2K9V5B9_9CAUD</name>
<evidence type="ECO:0000256" key="1">
    <source>
        <dbReference type="SAM" id="Phobius"/>
    </source>
</evidence>
<feature type="transmembrane region" description="Helical" evidence="1">
    <location>
        <begin position="20"/>
        <end position="41"/>
    </location>
</feature>
<evidence type="ECO:0000313" key="3">
    <source>
        <dbReference type="Proteomes" id="UP000241743"/>
    </source>
</evidence>
<reference evidence="2 3" key="1">
    <citation type="submission" date="2017-12" db="EMBL/GenBank/DDBJ databases">
        <title>Lactobacillus phages that infect wine-derived L. plantarum strains.</title>
        <authorList>
            <person name="Kyrkou I."/>
            <person name="Hestbjerg Hansen L."/>
        </authorList>
    </citation>
    <scope>NUCLEOTIDE SEQUENCE [LARGE SCALE GENOMIC DNA]</scope>
</reference>
<protein>
    <submittedName>
        <fullName evidence="2">Uncharacterized protein</fullName>
    </submittedName>
</protein>
<proteinExistence type="predicted"/>
<keyword evidence="1" id="KW-1133">Transmembrane helix</keyword>
<organism evidence="2 3">
    <name type="scientific">Lactobacillus phage Satyr</name>
    <dbReference type="NCBI Taxonomy" id="2070201"/>
    <lineage>
        <taxon>Viruses</taxon>
        <taxon>Duplodnaviria</taxon>
        <taxon>Heunggongvirae</taxon>
        <taxon>Uroviricota</taxon>
        <taxon>Caudoviricetes</taxon>
        <taxon>Tybeckvirinae</taxon>
        <taxon>Maenadvirus</taxon>
        <taxon>Maenadvirus satyr</taxon>
    </lineage>
</organism>
<keyword evidence="3" id="KW-1185">Reference proteome</keyword>
<dbReference type="GeneID" id="54988146"/>
<sequence>MKSIFWIGSEIMEPFTTAWYLVLLGVFVAFVLVVIISIGIMTSETEDGEPLFLAGYLLLFSLGAILGWGVAGGLLAMFEHFILRMV</sequence>
<keyword evidence="1" id="KW-0472">Membrane</keyword>
<dbReference type="RefSeq" id="YP_009797723.1">
    <property type="nucleotide sequence ID" value="NC_047918.1"/>
</dbReference>
<keyword evidence="1" id="KW-0812">Transmembrane</keyword>
<dbReference type="Proteomes" id="UP000241743">
    <property type="component" value="Segment"/>
</dbReference>
<dbReference type="EMBL" id="MG744354">
    <property type="protein sequence ID" value="AUV57312.1"/>
    <property type="molecule type" value="Genomic_DNA"/>
</dbReference>
<feature type="transmembrane region" description="Helical" evidence="1">
    <location>
        <begin position="53"/>
        <end position="78"/>
    </location>
</feature>
<accession>A0A2K9V5B9</accession>
<evidence type="ECO:0000313" key="2">
    <source>
        <dbReference type="EMBL" id="AUV57312.1"/>
    </source>
</evidence>
<dbReference type="KEGG" id="vg:54988146"/>